<reference evidence="9" key="1">
    <citation type="submission" date="2020-10" db="EMBL/GenBank/DDBJ databases">
        <authorList>
            <person name="Gilroy R."/>
        </authorList>
    </citation>
    <scope>NUCLEOTIDE SEQUENCE</scope>
    <source>
        <strain evidence="9">11167</strain>
    </source>
</reference>
<evidence type="ECO:0000259" key="8">
    <source>
        <dbReference type="Pfam" id="PF16875"/>
    </source>
</evidence>
<dbReference type="InterPro" id="IPR017853">
    <property type="entry name" value="GH"/>
</dbReference>
<accession>A0A9D9H9I8</accession>
<dbReference type="CDD" id="cd14791">
    <property type="entry name" value="GH36"/>
    <property type="match status" value="1"/>
</dbReference>
<feature type="binding site" evidence="7">
    <location>
        <position position="534"/>
    </location>
    <ligand>
        <name>substrate</name>
    </ligand>
</feature>
<comment type="caution">
    <text evidence="9">The sequence shown here is derived from an EMBL/GenBank/DDBJ whole genome shotgun (WGS) entry which is preliminary data.</text>
</comment>
<dbReference type="PRINTS" id="PR00743">
    <property type="entry name" value="GLHYDRLASE36"/>
</dbReference>
<reference evidence="9" key="2">
    <citation type="journal article" date="2021" name="PeerJ">
        <title>Extensive microbial diversity within the chicken gut microbiome revealed by metagenomics and culture.</title>
        <authorList>
            <person name="Gilroy R."/>
            <person name="Ravi A."/>
            <person name="Getino M."/>
            <person name="Pursley I."/>
            <person name="Horton D.L."/>
            <person name="Alikhan N.F."/>
            <person name="Baker D."/>
            <person name="Gharbi K."/>
            <person name="Hall N."/>
            <person name="Watson M."/>
            <person name="Adriaenssens E.M."/>
            <person name="Foster-Nyarko E."/>
            <person name="Jarju S."/>
            <person name="Secka A."/>
            <person name="Antonio M."/>
            <person name="Oren A."/>
            <person name="Chaudhuri R.R."/>
            <person name="La Ragione R."/>
            <person name="Hildebrand F."/>
            <person name="Pallen M.J."/>
        </authorList>
    </citation>
    <scope>NUCLEOTIDE SEQUENCE</scope>
    <source>
        <strain evidence="9">11167</strain>
    </source>
</reference>
<evidence type="ECO:0000256" key="3">
    <source>
        <dbReference type="ARBA" id="ARBA00022801"/>
    </source>
</evidence>
<dbReference type="Pfam" id="PF02065">
    <property type="entry name" value="Melibiase"/>
    <property type="match status" value="1"/>
</dbReference>
<dbReference type="AlphaFoldDB" id="A0A9D9H9I8"/>
<dbReference type="Proteomes" id="UP000823633">
    <property type="component" value="Unassembled WGS sequence"/>
</dbReference>
<dbReference type="InterPro" id="IPR038417">
    <property type="entry name" value="Alpga-gal_N_sf"/>
</dbReference>
<dbReference type="Gene3D" id="2.70.98.60">
    <property type="entry name" value="alpha-galactosidase from lactobacil brevis"/>
    <property type="match status" value="1"/>
</dbReference>
<feature type="active site" description="Nucleophile" evidence="6">
    <location>
        <position position="469"/>
    </location>
</feature>
<comment type="similarity">
    <text evidence="5">Belongs to the glycosyl hydrolase.</text>
</comment>
<dbReference type="SUPFAM" id="SSF51445">
    <property type="entry name" value="(Trans)glycosidases"/>
    <property type="match status" value="1"/>
</dbReference>
<feature type="domain" description="Glycosyl hydrolase family 36 N-terminal" evidence="8">
    <location>
        <begin position="27"/>
        <end position="275"/>
    </location>
</feature>
<keyword evidence="3 5" id="KW-0378">Hydrolase</keyword>
<dbReference type="InterPro" id="IPR000111">
    <property type="entry name" value="Glyco_hydro_27/36_CS"/>
</dbReference>
<comment type="catalytic activity">
    <reaction evidence="1 5">
        <text>Hydrolysis of terminal, non-reducing alpha-D-galactose residues in alpha-D-galactosides, including galactose oligosaccharides, galactomannans and galactolipids.</text>
        <dbReference type="EC" id="3.2.1.22"/>
    </reaction>
</comment>
<dbReference type="PANTHER" id="PTHR43053:SF3">
    <property type="entry name" value="ALPHA-GALACTOSIDASE C-RELATED"/>
    <property type="match status" value="1"/>
</dbReference>
<protein>
    <recommendedName>
        <fullName evidence="2 5">Alpha-galactosidase</fullName>
        <ecNumber evidence="2 5">3.2.1.22</ecNumber>
    </recommendedName>
</protein>
<dbReference type="PANTHER" id="PTHR43053">
    <property type="entry name" value="GLYCOSIDASE FAMILY 31"/>
    <property type="match status" value="1"/>
</dbReference>
<evidence type="ECO:0000256" key="7">
    <source>
        <dbReference type="PIRSR" id="PIRSR005536-2"/>
    </source>
</evidence>
<feature type="binding site" evidence="7">
    <location>
        <position position="196"/>
    </location>
    <ligand>
        <name>substrate</name>
    </ligand>
</feature>
<dbReference type="PIRSF" id="PIRSF005536">
    <property type="entry name" value="Agal"/>
    <property type="match status" value="1"/>
</dbReference>
<evidence type="ECO:0000256" key="4">
    <source>
        <dbReference type="ARBA" id="ARBA00023295"/>
    </source>
</evidence>
<feature type="active site" description="Proton donor" evidence="6">
    <location>
        <position position="534"/>
    </location>
</feature>
<evidence type="ECO:0000256" key="6">
    <source>
        <dbReference type="PIRSR" id="PIRSR005536-1"/>
    </source>
</evidence>
<evidence type="ECO:0000256" key="1">
    <source>
        <dbReference type="ARBA" id="ARBA00001255"/>
    </source>
</evidence>
<evidence type="ECO:0000313" key="10">
    <source>
        <dbReference type="Proteomes" id="UP000823633"/>
    </source>
</evidence>
<gene>
    <name evidence="9" type="ORF">IAC42_04165</name>
</gene>
<proteinExistence type="inferred from homology"/>
<dbReference type="InterPro" id="IPR050985">
    <property type="entry name" value="Alpha-glycosidase_related"/>
</dbReference>
<dbReference type="EMBL" id="JADIMU010000026">
    <property type="protein sequence ID" value="MBO8442934.1"/>
    <property type="molecule type" value="Genomic_DNA"/>
</dbReference>
<dbReference type="InterPro" id="IPR002252">
    <property type="entry name" value="Glyco_hydro_36"/>
</dbReference>
<keyword evidence="4 5" id="KW-0326">Glycosidase</keyword>
<dbReference type="GO" id="GO:0016052">
    <property type="term" value="P:carbohydrate catabolic process"/>
    <property type="evidence" value="ECO:0007669"/>
    <property type="project" value="InterPro"/>
</dbReference>
<feature type="binding site" evidence="7">
    <location>
        <begin position="356"/>
        <end position="357"/>
    </location>
    <ligand>
        <name>substrate</name>
    </ligand>
</feature>
<feature type="binding site" evidence="7">
    <location>
        <position position="434"/>
    </location>
    <ligand>
        <name>substrate</name>
    </ligand>
</feature>
<evidence type="ECO:0000256" key="2">
    <source>
        <dbReference type="ARBA" id="ARBA00012755"/>
    </source>
</evidence>
<evidence type="ECO:0000313" key="9">
    <source>
        <dbReference type="EMBL" id="MBO8442934.1"/>
    </source>
</evidence>
<dbReference type="EC" id="3.2.1.22" evidence="2 5"/>
<evidence type="ECO:0000256" key="5">
    <source>
        <dbReference type="PIRNR" id="PIRNR005536"/>
    </source>
</evidence>
<dbReference type="Pfam" id="PF16875">
    <property type="entry name" value="Glyco_hydro_36N"/>
    <property type="match status" value="1"/>
</dbReference>
<feature type="binding site" evidence="7">
    <location>
        <position position="512"/>
    </location>
    <ligand>
        <name>substrate</name>
    </ligand>
</feature>
<dbReference type="GO" id="GO:0004557">
    <property type="term" value="F:alpha-galactosidase activity"/>
    <property type="evidence" value="ECO:0007669"/>
    <property type="project" value="UniProtKB-UniRule"/>
</dbReference>
<feature type="binding site" evidence="7">
    <location>
        <begin position="467"/>
        <end position="471"/>
    </location>
    <ligand>
        <name>substrate</name>
    </ligand>
</feature>
<name>A0A9D9H9I8_9SPIR</name>
<dbReference type="InterPro" id="IPR031704">
    <property type="entry name" value="Glyco_hydro_36_N"/>
</dbReference>
<sequence>MVTNTGRIWNLESSGASLVLSLEEGGIPTLIHYGQRIDDLRGMDSPIWDQDVAIGTMPYLDEEHQRLFPDNMLMQISTPSRGDCRTPSLEVWRGGRPILLDLRIAFVELKGGKDHSFPASALEGEGTETLYIHLKDEVEGIGLTLRYTVYEEEDVILRSMRVENCSNEEVELRKASSLLMDLPEDGFLLYSYDGAWARERIETERMTGPGRIVLGSRLGLSGNEHNPLFFLEKEGQCYGFNLIYSSDHEETIEVSPFGKTRVVSGLSSELFSWTLGPGECFESPEAIMTWASGRQEAASSFRRFTRKYICRGPWRDRPRPVLVNTWEASYFDFDEEGLIALADKAADLGVELFVLDDGWFGHRDDDHSSLGDWDIFNERKFPQGFTSLAKALSHRGLMFGLWVEPECVSPDSRLARLHPEWVLVEEGHKTLPCRHQALLDLADKAVQDHLFAVLSKLFSSWPIDYVKWDMNRTLTEVGQRCGGGYAHRYVLGLYSLLGRIRKRFPELLIEGCASGGNRYDLGMLCFVDQNWTSDNTDLHDRVLIQEGTLMGYPASTMGAHVSASPAHQTRRVSRIDSRFNIAAFGLLGYELDLNSLTLDEQEAVRRQIAFYKRYREVFQFGTFHKRVVSPNQRWWYVTKQDVTLALEIQCLNEVHTGRRDRLVLPWAEKGVLYSVRARRERHEDGTLSEDFHALVSGDILSTCGLPLGPQFTGNGIYEGVRLLGDFGSRLYIIEKEEER</sequence>
<dbReference type="PROSITE" id="PS00512">
    <property type="entry name" value="ALPHA_GALACTOSIDASE"/>
    <property type="match status" value="1"/>
</dbReference>
<dbReference type="FunFam" id="3.20.20.70:FF:000118">
    <property type="entry name" value="Alpha-galactosidase"/>
    <property type="match status" value="1"/>
</dbReference>
<dbReference type="InterPro" id="IPR013785">
    <property type="entry name" value="Aldolase_TIM"/>
</dbReference>
<dbReference type="Gene3D" id="3.20.20.70">
    <property type="entry name" value="Aldolase class I"/>
    <property type="match status" value="1"/>
</dbReference>
<organism evidence="9 10">
    <name type="scientific">Candidatus Aphodenecus pullistercoris</name>
    <dbReference type="NCBI Taxonomy" id="2840669"/>
    <lineage>
        <taxon>Bacteria</taxon>
        <taxon>Pseudomonadati</taxon>
        <taxon>Spirochaetota</taxon>
        <taxon>Spirochaetia</taxon>
        <taxon>Spirochaetales</taxon>
        <taxon>Candidatus Aphodenecus</taxon>
    </lineage>
</organism>